<accession>A0A963YMW1</accession>
<evidence type="ECO:0000256" key="1">
    <source>
        <dbReference type="SAM" id="Phobius"/>
    </source>
</evidence>
<evidence type="ECO:0000313" key="2">
    <source>
        <dbReference type="EMBL" id="MCB8873745.1"/>
    </source>
</evidence>
<reference evidence="2" key="1">
    <citation type="journal article" date="2021" name="Microorganisms">
        <title>Acidisoma silvae sp. nov. and Acidisomacellulosilytica sp. nov., Two Acidophilic Bacteria Isolated from Decaying Wood, Hydrolyzing Cellulose and Producing Poly-3-hydroxybutyrate.</title>
        <authorList>
            <person name="Mieszkin S."/>
            <person name="Pouder E."/>
            <person name="Uroz S."/>
            <person name="Simon-Colin C."/>
            <person name="Alain K."/>
        </authorList>
    </citation>
    <scope>NUCLEOTIDE SEQUENCE</scope>
    <source>
        <strain evidence="2">HW T2.11</strain>
    </source>
</reference>
<protein>
    <submittedName>
        <fullName evidence="2">Uncharacterized protein</fullName>
    </submittedName>
</protein>
<dbReference type="RefSeq" id="WP_227319428.1">
    <property type="nucleotide sequence ID" value="NZ_JAESVB010000001.1"/>
</dbReference>
<gene>
    <name evidence="2" type="ORF">ASILVAE211_01025</name>
</gene>
<keyword evidence="1" id="KW-0472">Membrane</keyword>
<name>A0A963YMW1_9PROT</name>
<evidence type="ECO:0000313" key="3">
    <source>
        <dbReference type="Proteomes" id="UP000708298"/>
    </source>
</evidence>
<dbReference type="Proteomes" id="UP000708298">
    <property type="component" value="Unassembled WGS sequence"/>
</dbReference>
<dbReference type="AlphaFoldDB" id="A0A963YMW1"/>
<keyword evidence="3" id="KW-1185">Reference proteome</keyword>
<feature type="transmembrane region" description="Helical" evidence="1">
    <location>
        <begin position="35"/>
        <end position="54"/>
    </location>
</feature>
<sequence length="83" mass="8873">MLTMLDCLWLVGQVFLPWRSDPDGGPDENSVSGRGILAALILLAALIFISLHIITALRATDALQDCAMQGRTNCVPPIRAASP</sequence>
<proteinExistence type="predicted"/>
<reference evidence="2" key="2">
    <citation type="submission" date="2021-01" db="EMBL/GenBank/DDBJ databases">
        <authorList>
            <person name="Mieszkin S."/>
            <person name="Pouder E."/>
            <person name="Alain K."/>
        </authorList>
    </citation>
    <scope>NUCLEOTIDE SEQUENCE</scope>
    <source>
        <strain evidence="2">HW T2.11</strain>
    </source>
</reference>
<dbReference type="EMBL" id="JAESVB010000001">
    <property type="protein sequence ID" value="MCB8873745.1"/>
    <property type="molecule type" value="Genomic_DNA"/>
</dbReference>
<keyword evidence="1" id="KW-0812">Transmembrane</keyword>
<organism evidence="2 3">
    <name type="scientific">Acidisoma silvae</name>
    <dbReference type="NCBI Taxonomy" id="2802396"/>
    <lineage>
        <taxon>Bacteria</taxon>
        <taxon>Pseudomonadati</taxon>
        <taxon>Pseudomonadota</taxon>
        <taxon>Alphaproteobacteria</taxon>
        <taxon>Acetobacterales</taxon>
        <taxon>Acidocellaceae</taxon>
        <taxon>Acidisoma</taxon>
    </lineage>
</organism>
<keyword evidence="1" id="KW-1133">Transmembrane helix</keyword>
<comment type="caution">
    <text evidence="2">The sequence shown here is derived from an EMBL/GenBank/DDBJ whole genome shotgun (WGS) entry which is preliminary data.</text>
</comment>